<evidence type="ECO:0000313" key="2">
    <source>
        <dbReference type="EMBL" id="GMI05723.1"/>
    </source>
</evidence>
<evidence type="ECO:0000256" key="1">
    <source>
        <dbReference type="SAM" id="MobiDB-lite"/>
    </source>
</evidence>
<dbReference type="AlphaFoldDB" id="A0A9W7F929"/>
<organism evidence="2 3">
    <name type="scientific">Triparma verrucosa</name>
    <dbReference type="NCBI Taxonomy" id="1606542"/>
    <lineage>
        <taxon>Eukaryota</taxon>
        <taxon>Sar</taxon>
        <taxon>Stramenopiles</taxon>
        <taxon>Ochrophyta</taxon>
        <taxon>Bolidophyceae</taxon>
        <taxon>Parmales</taxon>
        <taxon>Triparmaceae</taxon>
        <taxon>Triparma</taxon>
    </lineage>
</organism>
<feature type="compositionally biased region" description="Low complexity" evidence="1">
    <location>
        <begin position="22"/>
        <end position="55"/>
    </location>
</feature>
<name>A0A9W7F929_9STRA</name>
<gene>
    <name evidence="2" type="ORF">TrVE_jg12868</name>
</gene>
<proteinExistence type="predicted"/>
<feature type="compositionally biased region" description="Polar residues" evidence="1">
    <location>
        <begin position="68"/>
        <end position="78"/>
    </location>
</feature>
<feature type="region of interest" description="Disordered" evidence="1">
    <location>
        <begin position="1"/>
        <end position="128"/>
    </location>
</feature>
<reference evidence="3" key="1">
    <citation type="journal article" date="2023" name="Commun. Biol.">
        <title>Genome analysis of Parmales, the sister group of diatoms, reveals the evolutionary specialization of diatoms from phago-mixotrophs to photoautotrophs.</title>
        <authorList>
            <person name="Ban H."/>
            <person name="Sato S."/>
            <person name="Yoshikawa S."/>
            <person name="Yamada K."/>
            <person name="Nakamura Y."/>
            <person name="Ichinomiya M."/>
            <person name="Sato N."/>
            <person name="Blanc-Mathieu R."/>
            <person name="Endo H."/>
            <person name="Kuwata A."/>
            <person name="Ogata H."/>
        </authorList>
    </citation>
    <scope>NUCLEOTIDE SEQUENCE [LARGE SCALE GENOMIC DNA]</scope>
    <source>
        <strain evidence="3">NIES 3699</strain>
    </source>
</reference>
<dbReference type="EMBL" id="BRXX01000334">
    <property type="protein sequence ID" value="GMI05723.1"/>
    <property type="molecule type" value="Genomic_DNA"/>
</dbReference>
<keyword evidence="3" id="KW-1185">Reference proteome</keyword>
<evidence type="ECO:0000313" key="3">
    <source>
        <dbReference type="Proteomes" id="UP001165160"/>
    </source>
</evidence>
<accession>A0A9W7F929</accession>
<dbReference type="Proteomes" id="UP001165160">
    <property type="component" value="Unassembled WGS sequence"/>
</dbReference>
<sequence>MATTTRARPKRSAAKKPPPPQKTSFDSDSDSSSGILDPAASSKSSSLKRSDSIPSKAPVKRSPHPSHPSFNDDFTQDTSSPPSSPPAPHPRSLPTLDVSIIDVRKSNPNKMGEDKPIKKKKKKREQVGKNIFQPLEIVKTKRMKQARIDGWN</sequence>
<protein>
    <submittedName>
        <fullName evidence="2">Uncharacterized protein</fullName>
    </submittedName>
</protein>
<comment type="caution">
    <text evidence="2">The sequence shown here is derived from an EMBL/GenBank/DDBJ whole genome shotgun (WGS) entry which is preliminary data.</text>
</comment>
<feature type="compositionally biased region" description="Pro residues" evidence="1">
    <location>
        <begin position="82"/>
        <end position="91"/>
    </location>
</feature>